<reference evidence="3 4" key="1">
    <citation type="submission" date="2019-10" db="EMBL/GenBank/DDBJ databases">
        <authorList>
            <person name="Dong K."/>
        </authorList>
    </citation>
    <scope>NUCLEOTIDE SEQUENCE [LARGE SCALE GENOMIC DNA]</scope>
    <source>
        <strain evidence="2">Dk386</strain>
        <strain evidence="3">dk386</strain>
        <strain evidence="4">dk771</strain>
        <strain evidence="1">Dk771</strain>
    </source>
</reference>
<evidence type="ECO:0000313" key="4">
    <source>
        <dbReference type="Proteomes" id="UP000480556"/>
    </source>
</evidence>
<evidence type="ECO:0000313" key="3">
    <source>
        <dbReference type="Proteomes" id="UP000327478"/>
    </source>
</evidence>
<dbReference type="RefSeq" id="WP_153370440.1">
    <property type="nucleotide sequence ID" value="NZ_CP045650.1"/>
</dbReference>
<dbReference type="Proteomes" id="UP000327478">
    <property type="component" value="Chromosome"/>
</dbReference>
<name>A0A5Q0P038_9GAMM</name>
<evidence type="ECO:0000313" key="2">
    <source>
        <dbReference type="EMBL" id="QGA10126.1"/>
    </source>
</evidence>
<organism evidence="1 4">
    <name type="scientific">Acinetobacter wanghuae</name>
    <dbReference type="NCBI Taxonomy" id="2662362"/>
    <lineage>
        <taxon>Bacteria</taxon>
        <taxon>Pseudomonadati</taxon>
        <taxon>Pseudomonadota</taxon>
        <taxon>Gammaproteobacteria</taxon>
        <taxon>Moraxellales</taxon>
        <taxon>Moraxellaceae</taxon>
        <taxon>Acinetobacter</taxon>
    </lineage>
</organism>
<sequence>MINALKKAKLIQELRELGQQLEQRNLSLYDVARCKKRIGDIFESCNEPIFKKQNLAFKTLTQPEVAAYEFVADSIYALSFRGFFLDEYDLEKALYLYPDSGWAFLFDQKRGWQIWLIPAPNRTALISEWTDIEQSYHWLLQEQRQASCLKTDAALKASAVVLSLDDAEVEISSVSQLSTDVNIEISSADILLNTEIVSTQPDEATKDKIDDIKAISLDQNQNTEERISNDEKQHIVKLCPPQNVQFGTIKGMISEDICFENEETSLYRIDLAHLENTAFHVDVFLNFIHEDDWQTRPVYLAEQLNARGEFKGYMVLIGALDAEHAQHTIHALSQQQNQYVISIKHIAWDKLESKLNSLTSLFECYQYDAEPLWQHASYYPYMPASLLSTQKYMLFEEATANRSAPILLLQERQKLRLIHGKNRLALQPNESCYPYLIVQRDKTLSWQTIHSLISNMPKPISVYDLYDALTRQATD</sequence>
<dbReference type="Proteomes" id="UP000480556">
    <property type="component" value="Unassembled WGS sequence"/>
</dbReference>
<proteinExistence type="predicted"/>
<gene>
    <name evidence="2" type="ORF">GFH30_01380</name>
    <name evidence="1" type="ORF">GHJ48_01325</name>
</gene>
<keyword evidence="3" id="KW-1185">Reference proteome</keyword>
<dbReference type="EMBL" id="WITK01000001">
    <property type="protein sequence ID" value="MQW91050.1"/>
    <property type="molecule type" value="Genomic_DNA"/>
</dbReference>
<dbReference type="AlphaFoldDB" id="A0A5Q0P038"/>
<dbReference type="EMBL" id="CP045650">
    <property type="protein sequence ID" value="QGA10126.1"/>
    <property type="molecule type" value="Genomic_DNA"/>
</dbReference>
<evidence type="ECO:0000313" key="1">
    <source>
        <dbReference type="EMBL" id="MQW91050.1"/>
    </source>
</evidence>
<protein>
    <submittedName>
        <fullName evidence="1">Uncharacterized protein</fullName>
    </submittedName>
</protein>
<accession>A0A5Q0P038</accession>